<keyword evidence="2" id="KW-1185">Reference proteome</keyword>
<name>A0A0F3QDN0_RICBE</name>
<gene>
    <name evidence="1" type="ORF">RBEAN4_1636</name>
</gene>
<accession>A0A0F3QDN0</accession>
<organism evidence="1 2">
    <name type="scientific">Rickettsia bellii str. RML An4</name>
    <dbReference type="NCBI Taxonomy" id="1359193"/>
    <lineage>
        <taxon>Bacteria</taxon>
        <taxon>Pseudomonadati</taxon>
        <taxon>Pseudomonadota</taxon>
        <taxon>Alphaproteobacteria</taxon>
        <taxon>Rickettsiales</taxon>
        <taxon>Rickettsiaceae</taxon>
        <taxon>Rickettsieae</taxon>
        <taxon>Rickettsia</taxon>
        <taxon>belli group</taxon>
    </lineage>
</organism>
<proteinExistence type="predicted"/>
<dbReference type="Proteomes" id="UP000033661">
    <property type="component" value="Unassembled WGS sequence"/>
</dbReference>
<reference evidence="1 2" key="1">
    <citation type="submission" date="2015-02" db="EMBL/GenBank/DDBJ databases">
        <title>Genome Sequencing of Rickettsiales.</title>
        <authorList>
            <person name="Daugherty S.C."/>
            <person name="Su Q."/>
            <person name="Abolude K."/>
            <person name="Beier-Sexton M."/>
            <person name="Carlyon J.A."/>
            <person name="Carter R."/>
            <person name="Day N.P."/>
            <person name="Dumler S.J."/>
            <person name="Dyachenko V."/>
            <person name="Godinez A."/>
            <person name="Kurtti T.J."/>
            <person name="Lichay M."/>
            <person name="Mullins K.E."/>
            <person name="Ott S."/>
            <person name="Pappas-Brown V."/>
            <person name="Paris D.H."/>
            <person name="Patel P."/>
            <person name="Richards A.L."/>
            <person name="Sadzewicz L."/>
            <person name="Sears K."/>
            <person name="Seidman D."/>
            <person name="Sengamalay N."/>
            <person name="Stenos J."/>
            <person name="Tallon L.J."/>
            <person name="Vincent G."/>
            <person name="Fraser C.M."/>
            <person name="Munderloh U."/>
            <person name="Dunning-Hotopp J.C."/>
        </authorList>
    </citation>
    <scope>NUCLEOTIDE SEQUENCE [LARGE SCALE GENOMIC DNA]</scope>
    <source>
        <strain evidence="1 2">RML An4</strain>
    </source>
</reference>
<sequence length="72" mass="8846">MLAVYNQVNHENSNILYKRQFRSLLKKAKQEFLNKKIEICTCIDDIFFYYTKTMQYYKVLSLYFNWLKAMSI</sequence>
<comment type="caution">
    <text evidence="1">The sequence shown here is derived from an EMBL/GenBank/DDBJ whole genome shotgun (WGS) entry which is preliminary data.</text>
</comment>
<protein>
    <submittedName>
        <fullName evidence="1">Uncharacterized protein</fullName>
    </submittedName>
</protein>
<dbReference type="AlphaFoldDB" id="A0A0F3QDN0"/>
<evidence type="ECO:0000313" key="2">
    <source>
        <dbReference type="Proteomes" id="UP000033661"/>
    </source>
</evidence>
<dbReference type="EMBL" id="LAOI01000001">
    <property type="protein sequence ID" value="KJV90628.1"/>
    <property type="molecule type" value="Genomic_DNA"/>
</dbReference>
<evidence type="ECO:0000313" key="1">
    <source>
        <dbReference type="EMBL" id="KJV90628.1"/>
    </source>
</evidence>